<name>A0A0F9H867_9ZZZZ</name>
<gene>
    <name evidence="1" type="ORF">LCGC14_2095710</name>
</gene>
<dbReference type="EMBL" id="LAZR01025618">
    <property type="protein sequence ID" value="KKL71357.1"/>
    <property type="molecule type" value="Genomic_DNA"/>
</dbReference>
<evidence type="ECO:0000313" key="1">
    <source>
        <dbReference type="EMBL" id="KKL71357.1"/>
    </source>
</evidence>
<protein>
    <submittedName>
        <fullName evidence="1">Uncharacterized protein</fullName>
    </submittedName>
</protein>
<proteinExistence type="predicted"/>
<organism evidence="1">
    <name type="scientific">marine sediment metagenome</name>
    <dbReference type="NCBI Taxonomy" id="412755"/>
    <lineage>
        <taxon>unclassified sequences</taxon>
        <taxon>metagenomes</taxon>
        <taxon>ecological metagenomes</taxon>
    </lineage>
</organism>
<accession>A0A0F9H867</accession>
<dbReference type="AlphaFoldDB" id="A0A0F9H867"/>
<reference evidence="1" key="1">
    <citation type="journal article" date="2015" name="Nature">
        <title>Complex archaea that bridge the gap between prokaryotes and eukaryotes.</title>
        <authorList>
            <person name="Spang A."/>
            <person name="Saw J.H."/>
            <person name="Jorgensen S.L."/>
            <person name="Zaremba-Niedzwiedzka K."/>
            <person name="Martijn J."/>
            <person name="Lind A.E."/>
            <person name="van Eijk R."/>
            <person name="Schleper C."/>
            <person name="Guy L."/>
            <person name="Ettema T.J."/>
        </authorList>
    </citation>
    <scope>NUCLEOTIDE SEQUENCE</scope>
</reference>
<sequence length="158" mass="18210">MFTGITPSPDSGFIKNLKKFDPKLKCQFSRKLGMFVITQPNRLHSGESVAGIIEGDDGAGYRQPDNRDIQALREADFEFKDHKKRILEGEEYMLKYRKDEEAKNRETIRDVTKDDKYQSRNSLIKAYNLGKGMSPYRQVAPKPQGKVFKMSWDTPVSQ</sequence>
<comment type="caution">
    <text evidence="1">The sequence shown here is derived from an EMBL/GenBank/DDBJ whole genome shotgun (WGS) entry which is preliminary data.</text>
</comment>